<organism evidence="1">
    <name type="scientific">Burkholderia orbicola (strain AU 1054)</name>
    <dbReference type="NCBI Taxonomy" id="331271"/>
    <lineage>
        <taxon>Bacteria</taxon>
        <taxon>Pseudomonadati</taxon>
        <taxon>Pseudomonadota</taxon>
        <taxon>Betaproteobacteria</taxon>
        <taxon>Burkholderiales</taxon>
        <taxon>Burkholderiaceae</taxon>
        <taxon>Burkholderia</taxon>
        <taxon>Burkholderia cepacia complex</taxon>
        <taxon>Burkholderia orbicola</taxon>
    </lineage>
</organism>
<name>A0A0H2XV32_BURO1</name>
<dbReference type="EMBL" id="CP000379">
    <property type="protein sequence ID" value="ABF78521.1"/>
    <property type="molecule type" value="Genomic_DNA"/>
</dbReference>
<reference evidence="1" key="1">
    <citation type="submission" date="2006-05" db="EMBL/GenBank/DDBJ databases">
        <title>Complete sequence of chromosome 2 of Burkholderia cenocepacia AU 1054.</title>
        <authorList>
            <consortium name="US DOE Joint Genome Institute"/>
            <person name="Copeland A."/>
            <person name="Lucas S."/>
            <person name="Lapidus A."/>
            <person name="Barry K."/>
            <person name="Detter J.C."/>
            <person name="Glavina del Rio T."/>
            <person name="Hammon N."/>
            <person name="Israni S."/>
            <person name="Dalin E."/>
            <person name="Tice H."/>
            <person name="Pitluck S."/>
            <person name="Chain P."/>
            <person name="Malfatti S."/>
            <person name="Shin M."/>
            <person name="Vergez L."/>
            <person name="Schmutz J."/>
            <person name="Larimer F."/>
            <person name="Land M."/>
            <person name="Hauser L."/>
            <person name="Kyrpides N."/>
            <person name="Lykidis A."/>
            <person name="LiPuma J.J."/>
            <person name="Konstantinidis K."/>
            <person name="Tiedje J.M."/>
            <person name="Richardson P."/>
        </authorList>
    </citation>
    <scope>NUCLEOTIDE SEQUENCE [LARGE SCALE GENOMIC DNA]</scope>
    <source>
        <strain evidence="1">AU 1054</strain>
    </source>
</reference>
<accession>A0A0H2XV32</accession>
<evidence type="ECO:0000313" key="1">
    <source>
        <dbReference type="EMBL" id="ABF78521.1"/>
    </source>
</evidence>
<sequence length="87" mass="9655">MTIRGRMRERYRVLRESRRPAGDDGLAAGCMSYRHEGFADRTMRLQVPGWRGRAASSCFVELANPERLSGRSNGTVAANPSQEVTAV</sequence>
<proteinExistence type="predicted"/>
<dbReference type="AlphaFoldDB" id="A0A0H2XV32"/>
<dbReference type="HOGENOM" id="CLU_2477313_0_0_4"/>
<gene>
    <name evidence="1" type="ordered locus">Bcen_3629</name>
</gene>
<protein>
    <submittedName>
        <fullName evidence="1">Uncharacterized protein</fullName>
    </submittedName>
</protein>